<sequence>GNSFKEILRNHKINILKLLTDSSNQSTTHAKLKQQLIFLKRGTIACWNEENEYIFKDTI</sequence>
<organism evidence="1 2">
    <name type="scientific">Caerostris extrusa</name>
    <name type="common">Bark spider</name>
    <name type="synonym">Caerostris bankana</name>
    <dbReference type="NCBI Taxonomy" id="172846"/>
    <lineage>
        <taxon>Eukaryota</taxon>
        <taxon>Metazoa</taxon>
        <taxon>Ecdysozoa</taxon>
        <taxon>Arthropoda</taxon>
        <taxon>Chelicerata</taxon>
        <taxon>Arachnida</taxon>
        <taxon>Araneae</taxon>
        <taxon>Araneomorphae</taxon>
        <taxon>Entelegynae</taxon>
        <taxon>Araneoidea</taxon>
        <taxon>Araneidae</taxon>
        <taxon>Caerostris</taxon>
    </lineage>
</organism>
<keyword evidence="2" id="KW-1185">Reference proteome</keyword>
<dbReference type="EMBL" id="BPLR01002426">
    <property type="protein sequence ID" value="GIX73564.1"/>
    <property type="molecule type" value="Genomic_DNA"/>
</dbReference>
<evidence type="ECO:0000313" key="1">
    <source>
        <dbReference type="EMBL" id="GIX73564.1"/>
    </source>
</evidence>
<proteinExistence type="predicted"/>
<gene>
    <name evidence="1" type="ORF">CEXT_412851</name>
</gene>
<name>A0AAV4MNR2_CAEEX</name>
<comment type="caution">
    <text evidence="1">The sequence shown here is derived from an EMBL/GenBank/DDBJ whole genome shotgun (WGS) entry which is preliminary data.</text>
</comment>
<feature type="non-terminal residue" evidence="1">
    <location>
        <position position="1"/>
    </location>
</feature>
<evidence type="ECO:0000313" key="2">
    <source>
        <dbReference type="Proteomes" id="UP001054945"/>
    </source>
</evidence>
<protein>
    <submittedName>
        <fullName evidence="1">Uncharacterized protein</fullName>
    </submittedName>
</protein>
<dbReference type="Proteomes" id="UP001054945">
    <property type="component" value="Unassembled WGS sequence"/>
</dbReference>
<accession>A0AAV4MNR2</accession>
<reference evidence="1 2" key="1">
    <citation type="submission" date="2021-06" db="EMBL/GenBank/DDBJ databases">
        <title>Caerostris extrusa draft genome.</title>
        <authorList>
            <person name="Kono N."/>
            <person name="Arakawa K."/>
        </authorList>
    </citation>
    <scope>NUCLEOTIDE SEQUENCE [LARGE SCALE GENOMIC DNA]</scope>
</reference>
<dbReference type="AlphaFoldDB" id="A0AAV4MNR2"/>